<feature type="region of interest" description="Disordered" evidence="1">
    <location>
        <begin position="511"/>
        <end position="592"/>
    </location>
</feature>
<evidence type="ECO:0000313" key="3">
    <source>
        <dbReference type="EnsemblMetazoa" id="CLYHEMP004703.1"/>
    </source>
</evidence>
<feature type="region of interest" description="Disordered" evidence="1">
    <location>
        <begin position="187"/>
        <end position="213"/>
    </location>
</feature>
<feature type="domain" description="C2H2-type" evidence="2">
    <location>
        <begin position="452"/>
        <end position="475"/>
    </location>
</feature>
<feature type="compositionally biased region" description="Polar residues" evidence="1">
    <location>
        <begin position="40"/>
        <end position="54"/>
    </location>
</feature>
<reference evidence="3" key="1">
    <citation type="submission" date="2021-01" db="UniProtKB">
        <authorList>
            <consortium name="EnsemblMetazoa"/>
        </authorList>
    </citation>
    <scope>IDENTIFICATION</scope>
</reference>
<feature type="region of interest" description="Disordered" evidence="1">
    <location>
        <begin position="316"/>
        <end position="343"/>
    </location>
</feature>
<feature type="compositionally biased region" description="Basic and acidic residues" evidence="1">
    <location>
        <begin position="606"/>
        <end position="620"/>
    </location>
</feature>
<evidence type="ECO:0000256" key="1">
    <source>
        <dbReference type="SAM" id="MobiDB-lite"/>
    </source>
</evidence>
<feature type="compositionally biased region" description="Low complexity" evidence="1">
    <location>
        <begin position="544"/>
        <end position="560"/>
    </location>
</feature>
<evidence type="ECO:0000259" key="2">
    <source>
        <dbReference type="PROSITE" id="PS00028"/>
    </source>
</evidence>
<feature type="compositionally biased region" description="Polar residues" evidence="1">
    <location>
        <begin position="330"/>
        <end position="343"/>
    </location>
</feature>
<sequence>MGPPRISGHCMVTSNQTLNRPLAPTGTKKKKNKNKKKENLYQSTNPIVKKAQGNNGSNPGLIKYQCPACKIELLANTPSNATNLLKIHLMVEHRYQKKRSVTEALKQERIIICKRKHHGEHIIMPCEECRIWLCWDSLIDHLQLKKHNMDRLGAIDFMITLKKKIWGQNAPKARDLDDFGRRLPAANEQSSCKNSQRADISTNNAQKDSINSQKSITYLPSSKTNPSLSTPSIASKQKVVMKKSFMSDALSSLKSTGCPPINSAYTTINPTLLREALKDDKAQYEKDFSLTKDVKSNVGEKRKSIVIDDDEDTKVINIQPSNKSKRSEPSKSNSQTLENNSLSTDYKISAPAVDAEYEREKNSSNKARIDNKASLRVVITDVKEVNMQKVKVAASCPVCGREFKMKQMKLISHHLVRKHGFKLRQALMEEVKQTRLAKCMKQHGGKHILLPCAVDQCDMWFCSDMSFEQHMRMKHCMSMPDVYKARDELVKKHWGGKKVLVKDILSGISTNNKSTLNSNAKSSMEDSMISKSNTEISTRRPTEKSTNTSKSSSSTSTGEEITTEDTRTSKSNAGMSEHITTEHTKTSKCNTGNIITDSFMKEKTQIEKKNNTGAKQEQHSTQKPTVYGGKANPITIDIDLIENETLSRNKMKSKTKENIKDIENKELFVLKTPSNSVATEIKLDIFTKTTSEDLSKLSAPSFEAEKEVGKGNKGFVLNTNDESASIISKSFVGSEALETECDRNSTTDVKESFLETVIAEEKELKSSTRENASDQIKSTENGDALFGISCEKVSLKAKRDGDIIMVNQSRQEIPEPSIKEEGETSVTNLSCKDSFKVTTQPCQTLEELVQDIQNITTNFLSGKHQILKKG</sequence>
<feature type="compositionally biased region" description="Polar residues" evidence="1">
    <location>
        <begin position="511"/>
        <end position="522"/>
    </location>
</feature>
<organism evidence="3 4">
    <name type="scientific">Clytia hemisphaerica</name>
    <dbReference type="NCBI Taxonomy" id="252671"/>
    <lineage>
        <taxon>Eukaryota</taxon>
        <taxon>Metazoa</taxon>
        <taxon>Cnidaria</taxon>
        <taxon>Hydrozoa</taxon>
        <taxon>Hydroidolina</taxon>
        <taxon>Leptothecata</taxon>
        <taxon>Obeliida</taxon>
        <taxon>Clytiidae</taxon>
        <taxon>Clytia</taxon>
    </lineage>
</organism>
<name>A0A7M5U170_9CNID</name>
<keyword evidence="4" id="KW-1185">Reference proteome</keyword>
<evidence type="ECO:0000313" key="4">
    <source>
        <dbReference type="Proteomes" id="UP000594262"/>
    </source>
</evidence>
<dbReference type="InterPro" id="IPR013087">
    <property type="entry name" value="Znf_C2H2_type"/>
</dbReference>
<dbReference type="PROSITE" id="PS00028">
    <property type="entry name" value="ZINC_FINGER_C2H2_1"/>
    <property type="match status" value="1"/>
</dbReference>
<feature type="region of interest" description="Disordered" evidence="1">
    <location>
        <begin position="14"/>
        <end position="54"/>
    </location>
</feature>
<dbReference type="AlphaFoldDB" id="A0A7M5U170"/>
<feature type="region of interest" description="Disordered" evidence="1">
    <location>
        <begin position="606"/>
        <end position="629"/>
    </location>
</feature>
<proteinExistence type="predicted"/>
<feature type="compositionally biased region" description="Basic residues" evidence="1">
    <location>
        <begin position="27"/>
        <end position="36"/>
    </location>
</feature>
<dbReference type="Proteomes" id="UP000594262">
    <property type="component" value="Unplaced"/>
</dbReference>
<accession>A0A7M5U170</accession>
<dbReference type="SMART" id="SM00355">
    <property type="entry name" value="ZnF_C2H2"/>
    <property type="match status" value="4"/>
</dbReference>
<protein>
    <recommendedName>
        <fullName evidence="2">C2H2-type domain-containing protein</fullName>
    </recommendedName>
</protein>
<dbReference type="EnsemblMetazoa" id="CLYHEMT004703.1">
    <property type="protein sequence ID" value="CLYHEMP004703.1"/>
    <property type="gene ID" value="CLYHEMG004703"/>
</dbReference>